<protein>
    <submittedName>
        <fullName evidence="9">NitT/TauT family transport system permease protein</fullName>
    </submittedName>
</protein>
<organism evidence="9 10">
    <name type="scientific">Fusibacter tunisiensis</name>
    <dbReference type="NCBI Taxonomy" id="1008308"/>
    <lineage>
        <taxon>Bacteria</taxon>
        <taxon>Bacillati</taxon>
        <taxon>Bacillota</taxon>
        <taxon>Clostridia</taxon>
        <taxon>Eubacteriales</taxon>
        <taxon>Eubacteriales Family XII. Incertae Sedis</taxon>
        <taxon>Fusibacter</taxon>
    </lineage>
</organism>
<feature type="domain" description="ABC transmembrane type-1" evidence="8">
    <location>
        <begin position="75"/>
        <end position="236"/>
    </location>
</feature>
<dbReference type="Proteomes" id="UP000767854">
    <property type="component" value="Unassembled WGS sequence"/>
</dbReference>
<feature type="transmembrane region" description="Helical" evidence="7">
    <location>
        <begin position="90"/>
        <end position="111"/>
    </location>
</feature>
<accession>A0ABS2MRU4</accession>
<feature type="transmembrane region" description="Helical" evidence="7">
    <location>
        <begin position="54"/>
        <end position="78"/>
    </location>
</feature>
<comment type="subcellular location">
    <subcellularLocation>
        <location evidence="1">Cell membrane</location>
        <topology evidence="1">Multi-pass membrane protein</topology>
    </subcellularLocation>
</comment>
<comment type="caution">
    <text evidence="9">The sequence shown here is derived from an EMBL/GenBank/DDBJ whole genome shotgun (WGS) entry which is preliminary data.</text>
</comment>
<dbReference type="RefSeq" id="WP_204664215.1">
    <property type="nucleotide sequence ID" value="NZ_JAFBDT010000012.1"/>
</dbReference>
<evidence type="ECO:0000256" key="1">
    <source>
        <dbReference type="ARBA" id="ARBA00004651"/>
    </source>
</evidence>
<keyword evidence="6 7" id="KW-0472">Membrane</keyword>
<feature type="transmembrane region" description="Helical" evidence="7">
    <location>
        <begin position="186"/>
        <end position="207"/>
    </location>
</feature>
<evidence type="ECO:0000256" key="6">
    <source>
        <dbReference type="ARBA" id="ARBA00023136"/>
    </source>
</evidence>
<evidence type="ECO:0000256" key="7">
    <source>
        <dbReference type="SAM" id="Phobius"/>
    </source>
</evidence>
<dbReference type="InterPro" id="IPR035906">
    <property type="entry name" value="MetI-like_sf"/>
</dbReference>
<dbReference type="Pfam" id="PF00528">
    <property type="entry name" value="BPD_transp_1"/>
    <property type="match status" value="1"/>
</dbReference>
<evidence type="ECO:0000256" key="2">
    <source>
        <dbReference type="ARBA" id="ARBA00022448"/>
    </source>
</evidence>
<keyword evidence="5 7" id="KW-1133">Transmembrane helix</keyword>
<evidence type="ECO:0000256" key="3">
    <source>
        <dbReference type="ARBA" id="ARBA00022475"/>
    </source>
</evidence>
<name>A0ABS2MRU4_9FIRM</name>
<keyword evidence="4 7" id="KW-0812">Transmembrane</keyword>
<dbReference type="PANTHER" id="PTHR30151">
    <property type="entry name" value="ALKANE SULFONATE ABC TRANSPORTER-RELATED, MEMBRANE SUBUNIT"/>
    <property type="match status" value="1"/>
</dbReference>
<dbReference type="PANTHER" id="PTHR30151:SF16">
    <property type="entry name" value="ABC TRANSPORTER PERMEASE PROTEIN"/>
    <property type="match status" value="1"/>
</dbReference>
<reference evidence="9 10" key="1">
    <citation type="submission" date="2021-01" db="EMBL/GenBank/DDBJ databases">
        <title>Genomic Encyclopedia of Type Strains, Phase IV (KMG-IV): sequencing the most valuable type-strain genomes for metagenomic binning, comparative biology and taxonomic classification.</title>
        <authorList>
            <person name="Goeker M."/>
        </authorList>
    </citation>
    <scope>NUCLEOTIDE SEQUENCE [LARGE SCALE GENOMIC DNA]</scope>
    <source>
        <strain evidence="9 10">DSM 24436</strain>
    </source>
</reference>
<dbReference type="EMBL" id="JAFBDT010000012">
    <property type="protein sequence ID" value="MBM7562111.1"/>
    <property type="molecule type" value="Genomic_DNA"/>
</dbReference>
<keyword evidence="3" id="KW-1003">Cell membrane</keyword>
<feature type="transmembrane region" description="Helical" evidence="7">
    <location>
        <begin position="219"/>
        <end position="238"/>
    </location>
</feature>
<gene>
    <name evidence="9" type="ORF">JOC49_001654</name>
</gene>
<evidence type="ECO:0000313" key="9">
    <source>
        <dbReference type="EMBL" id="MBM7562111.1"/>
    </source>
</evidence>
<sequence length="247" mass="28233">MNKARIFFILFILTAWEIMGQSGLIHAGILPPFSDVVKRFGEMLFYEKLIQTTLYSIFMVLLAMGLSVIITVVLIILGRKYKWVGTNIELLHSIVSPLPGIAILPLVILWFGINVEAMLFILVHATLWPMWRQLALAVDRLHKQYNRLETVFHLSKFKRFFHIYVQGSLLDLKSALSVSWSRGWRALISVEMIFGMVGNQTGLGWLIYERRMYMDTEGLYAGLIAIGLCGVFFEALVFTKLKLGRVS</sequence>
<evidence type="ECO:0000313" key="10">
    <source>
        <dbReference type="Proteomes" id="UP000767854"/>
    </source>
</evidence>
<proteinExistence type="predicted"/>
<dbReference type="SUPFAM" id="SSF161098">
    <property type="entry name" value="MetI-like"/>
    <property type="match status" value="1"/>
</dbReference>
<evidence type="ECO:0000256" key="4">
    <source>
        <dbReference type="ARBA" id="ARBA00022692"/>
    </source>
</evidence>
<evidence type="ECO:0000259" key="8">
    <source>
        <dbReference type="Pfam" id="PF00528"/>
    </source>
</evidence>
<keyword evidence="10" id="KW-1185">Reference proteome</keyword>
<dbReference type="InterPro" id="IPR000515">
    <property type="entry name" value="MetI-like"/>
</dbReference>
<evidence type="ECO:0000256" key="5">
    <source>
        <dbReference type="ARBA" id="ARBA00022989"/>
    </source>
</evidence>
<keyword evidence="2" id="KW-0813">Transport</keyword>
<dbReference type="Gene3D" id="1.10.3720.10">
    <property type="entry name" value="MetI-like"/>
    <property type="match status" value="1"/>
</dbReference>